<feature type="domain" description="PTS EIIC type-1" evidence="15">
    <location>
        <begin position="1"/>
        <end position="382"/>
    </location>
</feature>
<dbReference type="InterPro" id="IPR036878">
    <property type="entry name" value="Glu_permease_IIB"/>
</dbReference>
<keyword evidence="10 12" id="KW-0472">Membrane</keyword>
<keyword evidence="17" id="KW-1185">Reference proteome</keyword>
<accession>A0ABU1ABJ6</accession>
<dbReference type="InterPro" id="IPR010974">
    <property type="entry name" value="PTS_IIBC_nag"/>
</dbReference>
<feature type="transmembrane region" description="Helical" evidence="12">
    <location>
        <begin position="150"/>
        <end position="170"/>
    </location>
</feature>
<dbReference type="InterPro" id="IPR013013">
    <property type="entry name" value="PTS_EIIC_1"/>
</dbReference>
<feature type="active site" description="Phosphocysteine intermediate; for EIIB activity" evidence="11">
    <location>
        <position position="426"/>
    </location>
</feature>
<dbReference type="PROSITE" id="PS01035">
    <property type="entry name" value="PTS_EIIB_TYPE_1_CYS"/>
    <property type="match status" value="1"/>
</dbReference>
<dbReference type="Gene3D" id="2.70.70.10">
    <property type="entry name" value="Glucose Permease (Domain IIA)"/>
    <property type="match status" value="1"/>
</dbReference>
<feature type="transmembrane region" description="Helical" evidence="12">
    <location>
        <begin position="304"/>
        <end position="329"/>
    </location>
</feature>
<protein>
    <submittedName>
        <fullName evidence="16">N-acetylglucosamine-specific PTS transporter subunit IIBC</fullName>
        <ecNumber evidence="16">2.7.1.193</ecNumber>
    </submittedName>
</protein>
<dbReference type="InterPro" id="IPR001996">
    <property type="entry name" value="PTS_IIB_1"/>
</dbReference>
<dbReference type="PANTHER" id="PTHR30009:SF4">
    <property type="entry name" value="PTS SYSTEM N-ACETYLGLUCOSAMINE-SPECIFIC EIICBA COMPONENT"/>
    <property type="match status" value="1"/>
</dbReference>
<comment type="subcellular location">
    <subcellularLocation>
        <location evidence="1">Cell membrane</location>
        <topology evidence="1">Multi-pass membrane protein</topology>
    </subcellularLocation>
</comment>
<dbReference type="EC" id="2.7.1.193" evidence="16"/>
<dbReference type="CDD" id="cd00212">
    <property type="entry name" value="PTS_IIB_glc"/>
    <property type="match status" value="1"/>
</dbReference>
<feature type="transmembrane region" description="Helical" evidence="12">
    <location>
        <begin position="12"/>
        <end position="33"/>
    </location>
</feature>
<dbReference type="SUPFAM" id="SSF51261">
    <property type="entry name" value="Duplicated hybrid motif"/>
    <property type="match status" value="1"/>
</dbReference>
<keyword evidence="6" id="KW-0598">Phosphotransferase system</keyword>
<feature type="transmembrane region" description="Helical" evidence="12">
    <location>
        <begin position="349"/>
        <end position="370"/>
    </location>
</feature>
<feature type="transmembrane region" description="Helical" evidence="12">
    <location>
        <begin position="39"/>
        <end position="66"/>
    </location>
</feature>
<keyword evidence="9 12" id="KW-1133">Transmembrane helix</keyword>
<feature type="transmembrane region" description="Helical" evidence="12">
    <location>
        <begin position="241"/>
        <end position="261"/>
    </location>
</feature>
<keyword evidence="2" id="KW-0813">Transport</keyword>
<feature type="transmembrane region" description="Helical" evidence="12">
    <location>
        <begin position="273"/>
        <end position="292"/>
    </location>
</feature>
<evidence type="ECO:0000256" key="1">
    <source>
        <dbReference type="ARBA" id="ARBA00004651"/>
    </source>
</evidence>
<evidence type="ECO:0000259" key="14">
    <source>
        <dbReference type="PROSITE" id="PS51098"/>
    </source>
</evidence>
<dbReference type="NCBIfam" id="TIGR01998">
    <property type="entry name" value="PTS-II-BC-nag"/>
    <property type="match status" value="1"/>
</dbReference>
<evidence type="ECO:0000313" key="17">
    <source>
        <dbReference type="Proteomes" id="UP001227831"/>
    </source>
</evidence>
<dbReference type="Pfam" id="PF00358">
    <property type="entry name" value="PTS_EIIA_1"/>
    <property type="match status" value="1"/>
</dbReference>
<evidence type="ECO:0000256" key="8">
    <source>
        <dbReference type="ARBA" id="ARBA00022777"/>
    </source>
</evidence>
<dbReference type="SUPFAM" id="SSF55604">
    <property type="entry name" value="Glucose permease domain IIB"/>
    <property type="match status" value="1"/>
</dbReference>
<feature type="domain" description="PTS EIIB type-1" evidence="14">
    <location>
        <begin position="404"/>
        <end position="486"/>
    </location>
</feature>
<evidence type="ECO:0000256" key="7">
    <source>
        <dbReference type="ARBA" id="ARBA00022692"/>
    </source>
</evidence>
<evidence type="ECO:0000256" key="3">
    <source>
        <dbReference type="ARBA" id="ARBA00022475"/>
    </source>
</evidence>
<gene>
    <name evidence="16" type="primary">nagE</name>
    <name evidence="16" type="ORF">RA086_12055</name>
</gene>
<dbReference type="InterPro" id="IPR003352">
    <property type="entry name" value="PTS_EIIC"/>
</dbReference>
<evidence type="ECO:0000313" key="16">
    <source>
        <dbReference type="EMBL" id="MDQ7938342.1"/>
    </source>
</evidence>
<dbReference type="NCBIfam" id="TIGR00826">
    <property type="entry name" value="EIIB_glc"/>
    <property type="match status" value="1"/>
</dbReference>
<reference evidence="16 17" key="1">
    <citation type="journal article" date="2023" name="Int. J. Syst. Evol. Microbiol.">
        <title>Lactiplantibacillus brownii sp. nov., a novel psychrotolerant species isolated from sauerkraut.</title>
        <authorList>
            <person name="Heng Y.C."/>
            <person name="Silvaraju S."/>
            <person name="Lee J.K.Y."/>
            <person name="Kittelmann S."/>
        </authorList>
    </citation>
    <scope>NUCLEOTIDE SEQUENCE [LARGE SCALE GENOMIC DNA]</scope>
    <source>
        <strain evidence="16 17">WILCCON 0030</strain>
    </source>
</reference>
<name>A0ABU1ABJ6_9LACO</name>
<dbReference type="Pfam" id="PF02378">
    <property type="entry name" value="PTS_EIIC"/>
    <property type="match status" value="1"/>
</dbReference>
<sequence>MKVYLQRMGRSLQLPVAVLPAAALLVGIGNWWASYSPDVVAHFLQAGGNAVLGQLPLLFAVGLALGMSKDKDGAAALAGLVAFEMPTNVLKPESVATLLNLKVTAVDPSFAQIGNVFIGILSGLIAAALYNRFHETKLPMALSFFSGKRLVPILAALVMLVVSVVLLLVWPPVYNVLVAFSKFILGLGAVGAGLYGFFNRLLIPTGLHQALNSVFWFDVAGINDIGKFLASKGVKGVTGMYQAGFFPVMMFGLPAGAYAIYRNALPERKVETASLMMAGAFASFFTGVTEPLEFSFMFVAWPLYVLHAIFTGLSLAFAAFMHWTAGFAFSAGLVDFVLSLKNPIANHPLMLVLQGLVMAAVYYFGFDFAIKKFNLMTPGREPLTAADEAEAIDVPADSTDDKYTIQAKKIYAALGGSENLQVVDNCTTRLRLQLADTAKIDEAAIKRTGVPGLNVLDQHNLQIIVGTEVQFVADALSQLKATNAPITVTSPTAAPVETEPMSDVKAGLAADFYSVATGTYMDIEQVPDDTFAQKMLGDGFAIEPTTGTITAPVDGTVTTVFPTKHAIGFKTTSGLEVLLHMGIDTVELKGAPFDVQVSDGETVKHGDVVAKVDLAAIKAAGKQTPMIVIITNMTAVGLLKFKIMTNEVDSSSKILTATTK</sequence>
<dbReference type="NCBIfam" id="TIGR00830">
    <property type="entry name" value="PTBA"/>
    <property type="match status" value="1"/>
</dbReference>
<dbReference type="Gene3D" id="3.30.1360.60">
    <property type="entry name" value="Glucose permease domain IIB"/>
    <property type="match status" value="1"/>
</dbReference>
<dbReference type="RefSeq" id="WP_308704030.1">
    <property type="nucleotide sequence ID" value="NZ_AP027463.1"/>
</dbReference>
<feature type="transmembrane region" description="Helical" evidence="12">
    <location>
        <begin position="176"/>
        <end position="198"/>
    </location>
</feature>
<keyword evidence="3" id="KW-1003">Cell membrane</keyword>
<feature type="domain" description="PTS EIIA type-1" evidence="13">
    <location>
        <begin position="528"/>
        <end position="632"/>
    </location>
</feature>
<evidence type="ECO:0000256" key="12">
    <source>
        <dbReference type="SAM" id="Phobius"/>
    </source>
</evidence>
<evidence type="ECO:0000259" key="15">
    <source>
        <dbReference type="PROSITE" id="PS51103"/>
    </source>
</evidence>
<keyword evidence="8" id="KW-0418">Kinase</keyword>
<evidence type="ECO:0000256" key="6">
    <source>
        <dbReference type="ARBA" id="ARBA00022683"/>
    </source>
</evidence>
<evidence type="ECO:0000256" key="4">
    <source>
        <dbReference type="ARBA" id="ARBA00022597"/>
    </source>
</evidence>
<evidence type="ECO:0000256" key="2">
    <source>
        <dbReference type="ARBA" id="ARBA00022448"/>
    </source>
</evidence>
<dbReference type="EMBL" id="JAVCWF010000001">
    <property type="protein sequence ID" value="MDQ7938342.1"/>
    <property type="molecule type" value="Genomic_DNA"/>
</dbReference>
<dbReference type="InterPro" id="IPR018113">
    <property type="entry name" value="PTrfase_EIIB_Cys"/>
</dbReference>
<dbReference type="PROSITE" id="PS00371">
    <property type="entry name" value="PTS_EIIA_TYPE_1_HIS"/>
    <property type="match status" value="1"/>
</dbReference>
<keyword evidence="5 16" id="KW-0808">Transferase</keyword>
<dbReference type="InterPro" id="IPR050429">
    <property type="entry name" value="PTS_Glucose_EIICBA"/>
</dbReference>
<evidence type="ECO:0000256" key="10">
    <source>
        <dbReference type="ARBA" id="ARBA00023136"/>
    </source>
</evidence>
<dbReference type="Proteomes" id="UP001227831">
    <property type="component" value="Unassembled WGS sequence"/>
</dbReference>
<dbReference type="Pfam" id="PF00367">
    <property type="entry name" value="PTS_EIIB"/>
    <property type="match status" value="1"/>
</dbReference>
<dbReference type="PANTHER" id="PTHR30009">
    <property type="entry name" value="CYTOCHROME C-TYPE SYNTHESIS PROTEIN AND PTS TRANSMEMBRANE COMPONENT"/>
    <property type="match status" value="1"/>
</dbReference>
<keyword evidence="7 12" id="KW-0812">Transmembrane</keyword>
<evidence type="ECO:0000259" key="13">
    <source>
        <dbReference type="PROSITE" id="PS51093"/>
    </source>
</evidence>
<comment type="caution">
    <text evidence="16">The sequence shown here is derived from an EMBL/GenBank/DDBJ whole genome shotgun (WGS) entry which is preliminary data.</text>
</comment>
<evidence type="ECO:0000256" key="5">
    <source>
        <dbReference type="ARBA" id="ARBA00022679"/>
    </source>
</evidence>
<dbReference type="GO" id="GO:0103111">
    <property type="term" value="F:protein-N(pi)-phosphohistidine--N-acetyl-D-glucosamine phosphotransferase activity"/>
    <property type="evidence" value="ECO:0007669"/>
    <property type="project" value="UniProtKB-EC"/>
</dbReference>
<dbReference type="PROSITE" id="PS51093">
    <property type="entry name" value="PTS_EIIA_TYPE_1"/>
    <property type="match status" value="1"/>
</dbReference>
<dbReference type="PROSITE" id="PS51098">
    <property type="entry name" value="PTS_EIIB_TYPE_1"/>
    <property type="match status" value="1"/>
</dbReference>
<proteinExistence type="predicted"/>
<evidence type="ECO:0000256" key="9">
    <source>
        <dbReference type="ARBA" id="ARBA00022989"/>
    </source>
</evidence>
<evidence type="ECO:0000256" key="11">
    <source>
        <dbReference type="PROSITE-ProRule" id="PRU00421"/>
    </source>
</evidence>
<keyword evidence="4" id="KW-0762">Sugar transport</keyword>
<dbReference type="InterPro" id="IPR001127">
    <property type="entry name" value="PTS_EIIA_1_perm"/>
</dbReference>
<organism evidence="16 17">
    <name type="scientific">Lactiplantibacillus brownii</name>
    <dbReference type="NCBI Taxonomy" id="3069269"/>
    <lineage>
        <taxon>Bacteria</taxon>
        <taxon>Bacillati</taxon>
        <taxon>Bacillota</taxon>
        <taxon>Bacilli</taxon>
        <taxon>Lactobacillales</taxon>
        <taxon>Lactobacillaceae</taxon>
        <taxon>Lactiplantibacillus</taxon>
    </lineage>
</organism>
<feature type="transmembrane region" description="Helical" evidence="12">
    <location>
        <begin position="110"/>
        <end position="130"/>
    </location>
</feature>
<dbReference type="PROSITE" id="PS51103">
    <property type="entry name" value="PTS_EIIC_TYPE_1"/>
    <property type="match status" value="1"/>
</dbReference>
<dbReference type="InterPro" id="IPR011055">
    <property type="entry name" value="Dup_hybrid_motif"/>
</dbReference>